<comment type="caution">
    <text evidence="2">The sequence shown here is derived from an EMBL/GenBank/DDBJ whole genome shotgun (WGS) entry which is preliminary data.</text>
</comment>
<name>A0ABU9I6N6_9FLAO</name>
<keyword evidence="1" id="KW-0732">Signal</keyword>
<dbReference type="RefSeq" id="WP_341682995.1">
    <property type="nucleotide sequence ID" value="NZ_JBBYHT010000003.1"/>
</dbReference>
<evidence type="ECO:0008006" key="4">
    <source>
        <dbReference type="Google" id="ProtNLM"/>
    </source>
</evidence>
<sequence>MKKIFFLFFFTFSLSNASAQVDRRIGTGQYGNGSQTKKVDLVETSVENLKEKLNLDGFQEAIVRNLIKDNQAKSKEIIEAVGYSDIEKRNLLTEIGEKFNLELKKILTPEQIEKYEKLISKKKK</sequence>
<dbReference type="Proteomes" id="UP001393056">
    <property type="component" value="Unassembled WGS sequence"/>
</dbReference>
<evidence type="ECO:0000256" key="1">
    <source>
        <dbReference type="SAM" id="SignalP"/>
    </source>
</evidence>
<accession>A0ABU9I6N6</accession>
<protein>
    <recommendedName>
        <fullName evidence="4">LTXXQ motif family protein</fullName>
    </recommendedName>
</protein>
<organism evidence="2 3">
    <name type="scientific">Flavobacterium helocola</name>
    <dbReference type="NCBI Taxonomy" id="3139139"/>
    <lineage>
        <taxon>Bacteria</taxon>
        <taxon>Pseudomonadati</taxon>
        <taxon>Bacteroidota</taxon>
        <taxon>Flavobacteriia</taxon>
        <taxon>Flavobacteriales</taxon>
        <taxon>Flavobacteriaceae</taxon>
        <taxon>Flavobacterium</taxon>
    </lineage>
</organism>
<feature type="chain" id="PRO_5046238215" description="LTXXQ motif family protein" evidence="1">
    <location>
        <begin position="20"/>
        <end position="124"/>
    </location>
</feature>
<evidence type="ECO:0000313" key="3">
    <source>
        <dbReference type="Proteomes" id="UP001393056"/>
    </source>
</evidence>
<keyword evidence="3" id="KW-1185">Reference proteome</keyword>
<reference evidence="2 3" key="1">
    <citation type="submission" date="2024-04" db="EMBL/GenBank/DDBJ databases">
        <title>Flavobacterium sp. DGU41 16S ribosomal RNA gene Genome sequencing and assembly.</title>
        <authorList>
            <person name="Park S."/>
        </authorList>
    </citation>
    <scope>NUCLEOTIDE SEQUENCE [LARGE SCALE GENOMIC DNA]</scope>
    <source>
        <strain evidence="2 3">DGU41</strain>
    </source>
</reference>
<gene>
    <name evidence="2" type="ORF">AAEO58_08295</name>
</gene>
<evidence type="ECO:0000313" key="2">
    <source>
        <dbReference type="EMBL" id="MEL1248042.1"/>
    </source>
</evidence>
<feature type="signal peptide" evidence="1">
    <location>
        <begin position="1"/>
        <end position="19"/>
    </location>
</feature>
<proteinExistence type="predicted"/>
<dbReference type="EMBL" id="JBBYHT010000003">
    <property type="protein sequence ID" value="MEL1248042.1"/>
    <property type="molecule type" value="Genomic_DNA"/>
</dbReference>